<dbReference type="GO" id="GO:0000444">
    <property type="term" value="C:MIS12/MIND type complex"/>
    <property type="evidence" value="ECO:0007669"/>
    <property type="project" value="TreeGrafter"/>
</dbReference>
<dbReference type="Proteomes" id="UP000694580">
    <property type="component" value="Chromosome 14"/>
</dbReference>
<evidence type="ECO:0000313" key="3">
    <source>
        <dbReference type="Proteomes" id="UP000694580"/>
    </source>
</evidence>
<reference evidence="2" key="3">
    <citation type="submission" date="2025-09" db="UniProtKB">
        <authorList>
            <consortium name="Ensembl"/>
        </authorList>
    </citation>
    <scope>IDENTIFICATION</scope>
</reference>
<dbReference type="InterPro" id="IPR013950">
    <property type="entry name" value="Mis14/Nsl1"/>
</dbReference>
<evidence type="ECO:0000313" key="2">
    <source>
        <dbReference type="Ensembl" id="ENSDCDP00010013701.1"/>
    </source>
</evidence>
<dbReference type="AlphaFoldDB" id="A0AAY4B1T3"/>
<dbReference type="PANTHER" id="PTHR31749:SF3">
    <property type="entry name" value="KINETOCHORE-ASSOCIATED PROTEIN NSL1 HOMOLOG"/>
    <property type="match status" value="1"/>
</dbReference>
<sequence>MAAAAADFRVEVRRKRAAAEQLSRYGAALAKLLDAQPGIGAGARETLRRELLSNFELAVQNNIVINGLSWEDAPEEDKPSEDERGILNDLLDEEIVQTTWKRRCYSKKILPHVVRALKSERKLMGLYEQAVRPEEMRTCPLQEGIKKNVSEAAPSVRRRAASLMKSLQVLQQRAEGLHQVLDTAARGGAAAGVQGRVRAPWRTGGRQERPANHEGRGGGRVPRGLCDRRQNAWHCFWLLSTPIKFPLIAMSVCMNMYMLGEL</sequence>
<reference evidence="2 3" key="1">
    <citation type="submission" date="2020-06" db="EMBL/GenBank/DDBJ databases">
        <authorList>
            <consortium name="Wellcome Sanger Institute Data Sharing"/>
        </authorList>
    </citation>
    <scope>NUCLEOTIDE SEQUENCE [LARGE SCALE GENOMIC DNA]</scope>
</reference>
<name>A0AAY4B1T3_9TELE</name>
<organism evidence="2 3">
    <name type="scientific">Denticeps clupeoides</name>
    <name type="common">denticle herring</name>
    <dbReference type="NCBI Taxonomy" id="299321"/>
    <lineage>
        <taxon>Eukaryota</taxon>
        <taxon>Metazoa</taxon>
        <taxon>Chordata</taxon>
        <taxon>Craniata</taxon>
        <taxon>Vertebrata</taxon>
        <taxon>Euteleostomi</taxon>
        <taxon>Actinopterygii</taxon>
        <taxon>Neopterygii</taxon>
        <taxon>Teleostei</taxon>
        <taxon>Clupei</taxon>
        <taxon>Clupeiformes</taxon>
        <taxon>Denticipitoidei</taxon>
        <taxon>Denticipitidae</taxon>
        <taxon>Denticeps</taxon>
    </lineage>
</organism>
<accession>A0AAY4B1T3</accession>
<gene>
    <name evidence="2" type="primary">NSL1</name>
</gene>
<feature type="region of interest" description="Disordered" evidence="1">
    <location>
        <begin position="201"/>
        <end position="223"/>
    </location>
</feature>
<dbReference type="Pfam" id="PF08641">
    <property type="entry name" value="Mis14"/>
    <property type="match status" value="1"/>
</dbReference>
<protein>
    <submittedName>
        <fullName evidence="2">Uncharacterized protein</fullName>
    </submittedName>
</protein>
<reference evidence="2" key="2">
    <citation type="submission" date="2025-08" db="UniProtKB">
        <authorList>
            <consortium name="Ensembl"/>
        </authorList>
    </citation>
    <scope>IDENTIFICATION</scope>
</reference>
<evidence type="ECO:0000256" key="1">
    <source>
        <dbReference type="SAM" id="MobiDB-lite"/>
    </source>
</evidence>
<dbReference type="Ensembl" id="ENSDCDT00010014458.1">
    <property type="protein sequence ID" value="ENSDCDP00010013701.1"/>
    <property type="gene ID" value="ENSDCDG00010006272.1"/>
</dbReference>
<dbReference type="GO" id="GO:0000070">
    <property type="term" value="P:mitotic sister chromatid segregation"/>
    <property type="evidence" value="ECO:0007669"/>
    <property type="project" value="InterPro"/>
</dbReference>
<proteinExistence type="predicted"/>
<feature type="compositionally biased region" description="Basic and acidic residues" evidence="1">
    <location>
        <begin position="205"/>
        <end position="217"/>
    </location>
</feature>
<dbReference type="PANTHER" id="PTHR31749">
    <property type="entry name" value="KINETOCHORE-ASSOCIATED PROTEIN NSL1 HOMOLOG"/>
    <property type="match status" value="1"/>
</dbReference>
<keyword evidence="3" id="KW-1185">Reference proteome</keyword>
<dbReference type="GeneTree" id="ENSGT00390000001374"/>